<dbReference type="Proteomes" id="UP001325680">
    <property type="component" value="Chromosome"/>
</dbReference>
<accession>A0ABZ0WBU5</accession>
<feature type="region of interest" description="Disordered" evidence="1">
    <location>
        <begin position="189"/>
        <end position="213"/>
    </location>
</feature>
<keyword evidence="4" id="KW-1185">Reference proteome</keyword>
<feature type="transmembrane region" description="Helical" evidence="2">
    <location>
        <begin position="156"/>
        <end position="174"/>
    </location>
</feature>
<keyword evidence="2" id="KW-0472">Membrane</keyword>
<evidence type="ECO:0000256" key="1">
    <source>
        <dbReference type="SAM" id="MobiDB-lite"/>
    </source>
</evidence>
<evidence type="ECO:0000313" key="3">
    <source>
        <dbReference type="EMBL" id="WQD40108.1"/>
    </source>
</evidence>
<organism evidence="3 4">
    <name type="scientific">Niabella yanshanensis</name>
    <dbReference type="NCBI Taxonomy" id="577386"/>
    <lineage>
        <taxon>Bacteria</taxon>
        <taxon>Pseudomonadati</taxon>
        <taxon>Bacteroidota</taxon>
        <taxon>Chitinophagia</taxon>
        <taxon>Chitinophagales</taxon>
        <taxon>Chitinophagaceae</taxon>
        <taxon>Niabella</taxon>
    </lineage>
</organism>
<evidence type="ECO:0000256" key="2">
    <source>
        <dbReference type="SAM" id="Phobius"/>
    </source>
</evidence>
<protein>
    <recommendedName>
        <fullName evidence="5">CCDC81-like prokaryotic HU domain-containing protein</fullName>
    </recommendedName>
</protein>
<sequence length="289" mass="31977">MKLAPVLAQYLATHKVLSLPGLGTFHADNTYNPEVDYSKKGASLLDISFEQTKVPGLDEELVNFVSKETGKMKILAESDIRSQTEGVIDFLNTGKPYFLAGIGTLTKKMDGSFEFHKEKFIHTEKEKKKPVPITEKNSVPQSYIDESRKPRKTKPAAIIGAICLVAVAAVIWFYTQNKERNDGNIEEVTTASNSAATPPAGDSVAPATPKPATTATLSDSYRYVLEIAKQPRASKRFNQLKTINWPIEMETADSLSYKLFIKLPVAHADTTRIKDSLSALSGRKVWIER</sequence>
<evidence type="ECO:0008006" key="5">
    <source>
        <dbReference type="Google" id="ProtNLM"/>
    </source>
</evidence>
<keyword evidence="2" id="KW-1133">Transmembrane helix</keyword>
<dbReference type="RefSeq" id="WP_114789495.1">
    <property type="nucleotide sequence ID" value="NZ_CP139960.1"/>
</dbReference>
<gene>
    <name evidence="3" type="ORF">U0035_08115</name>
</gene>
<evidence type="ECO:0000313" key="4">
    <source>
        <dbReference type="Proteomes" id="UP001325680"/>
    </source>
</evidence>
<dbReference type="EMBL" id="CP139960">
    <property type="protein sequence ID" value="WQD40108.1"/>
    <property type="molecule type" value="Genomic_DNA"/>
</dbReference>
<name>A0ABZ0WBU5_9BACT</name>
<keyword evidence="2" id="KW-0812">Transmembrane</keyword>
<proteinExistence type="predicted"/>
<reference evidence="3 4" key="1">
    <citation type="submission" date="2023-12" db="EMBL/GenBank/DDBJ databases">
        <title>Genome sequencing and assembly of bacterial species from a model synthetic community.</title>
        <authorList>
            <person name="Hogle S.L."/>
        </authorList>
    </citation>
    <scope>NUCLEOTIDE SEQUENCE [LARGE SCALE GENOMIC DNA]</scope>
    <source>
        <strain evidence="3 4">HAMBI_3031</strain>
    </source>
</reference>
<feature type="region of interest" description="Disordered" evidence="1">
    <location>
        <begin position="126"/>
        <end position="150"/>
    </location>
</feature>